<proteinExistence type="predicted"/>
<evidence type="ECO:0000313" key="2">
    <source>
        <dbReference type="Proteomes" id="UP001143545"/>
    </source>
</evidence>
<gene>
    <name evidence="1" type="ORF">NBRC110019_20590</name>
</gene>
<organism evidence="1 2">
    <name type="scientific">Neptunitalea chrysea</name>
    <dbReference type="NCBI Taxonomy" id="1647581"/>
    <lineage>
        <taxon>Bacteria</taxon>
        <taxon>Pseudomonadati</taxon>
        <taxon>Bacteroidota</taxon>
        <taxon>Flavobacteriia</taxon>
        <taxon>Flavobacteriales</taxon>
        <taxon>Flavobacteriaceae</taxon>
        <taxon>Neptunitalea</taxon>
    </lineage>
</organism>
<dbReference type="Proteomes" id="UP001143545">
    <property type="component" value="Unassembled WGS sequence"/>
</dbReference>
<sequence>MIKKKIRGQKRRWKDIDNWVEYNRKIDMDYLNSAGHTYAKMYLYPWYSLQIDPSIPNPKGITKAKMLEGLLTIYNSWKTQLDSLVKPYYLKIWLYEPRFILSQVVCAIEDTVTFYDTPFYKPENQKQLATQNFGRFAKELDSFSWTYCLDEEILTEYDLGEFNDWDMTPAAYEHHKARFNRLLKKPHRTGTIDITLKKTIQTYSFKKGTVWIGNKS</sequence>
<dbReference type="RefSeq" id="WP_281754652.1">
    <property type="nucleotide sequence ID" value="NZ_BRVP01000013.1"/>
</dbReference>
<evidence type="ECO:0000313" key="1">
    <source>
        <dbReference type="EMBL" id="GLB53019.1"/>
    </source>
</evidence>
<protein>
    <submittedName>
        <fullName evidence="1">Uncharacterized protein</fullName>
    </submittedName>
</protein>
<dbReference type="AlphaFoldDB" id="A0A9W6B5K6"/>
<keyword evidence="2" id="KW-1185">Reference proteome</keyword>
<dbReference type="EMBL" id="BRVP01000013">
    <property type="protein sequence ID" value="GLB53019.1"/>
    <property type="molecule type" value="Genomic_DNA"/>
</dbReference>
<name>A0A9W6B5K6_9FLAO</name>
<reference evidence="1" key="1">
    <citation type="submission" date="2022-07" db="EMBL/GenBank/DDBJ databases">
        <title>Taxonomy of Novel Oxalotrophic and Methylotrophic Bacteria.</title>
        <authorList>
            <person name="Sahin N."/>
            <person name="Tani A."/>
        </authorList>
    </citation>
    <scope>NUCLEOTIDE SEQUENCE</scope>
    <source>
        <strain evidence="1">AM327</strain>
    </source>
</reference>
<accession>A0A9W6B5K6</accession>
<comment type="caution">
    <text evidence="1">The sequence shown here is derived from an EMBL/GenBank/DDBJ whole genome shotgun (WGS) entry which is preliminary data.</text>
</comment>